<evidence type="ECO:0000313" key="3">
    <source>
        <dbReference type="EMBL" id="NNH73855.1"/>
    </source>
</evidence>
<evidence type="ECO:0000256" key="1">
    <source>
        <dbReference type="SAM" id="Coils"/>
    </source>
</evidence>
<feature type="coiled-coil region" evidence="1">
    <location>
        <begin position="1015"/>
        <end position="1042"/>
    </location>
</feature>
<reference evidence="3 4" key="1">
    <citation type="submission" date="2020-05" db="EMBL/GenBank/DDBJ databases">
        <title>MicrobeNet Type strains.</title>
        <authorList>
            <person name="Nicholson A.C."/>
        </authorList>
    </citation>
    <scope>NUCLEOTIDE SEQUENCE [LARGE SCALE GENOMIC DNA]</scope>
    <source>
        <strain evidence="3 4">JCM 3224</strain>
    </source>
</reference>
<feature type="coiled-coil region" evidence="1">
    <location>
        <begin position="504"/>
        <end position="534"/>
    </location>
</feature>
<dbReference type="Proteomes" id="UP000586827">
    <property type="component" value="Unassembled WGS sequence"/>
</dbReference>
<sequence>MYELNRVRLYNIGPTKARYDDVLLDLSDGGPSIPAGALIPSPGQVFRRPALASLLVLENGGGKSVFIRMLLSTVLSERQSRKGREALRAYVVSAASPSHIALEWANVRTGETLLTGQVLVPTSDGKLERLFYSLNPTDGTGLSTLPFAVDRRRLSMNAFHDALKRLDAEDRGLRLEVEKRQGAWEGHLRRLGLEPDLFAVQQAMNVDEGDAAEAFKTTSGRQFVEWLLSKALDAENYVELGKAFNAYAKNIGRRDQLLLDRDFSSETAGAASRLAADHARHTSAISAAHTAALTLTDLAGAIHTSVRMSGDARHKLGEDRDSANSNVKAHKTIRDEAELVGKEVLRLTLLLRLEAARTLAGVTSGQLDDIRLDIAGWTLVPKVLKRATADEQYRVAVDLLGAAEQAAGTARRRRDNAGARYAGALTSAAQNCKNQAEDVEGKRDEAAEAAAAADGRATADEQQAARKSGTAELLVEQADSVDGRVEDARASGLLHDGELVAEAKDRLRDNAERLQSAAIRVSEMHKELERESRQLGKAAGELIEPEVNARRAAADAAGAARESATAAAILTSDETLRALAELDISEAVPGGDPELWLEENASTFHNLAAAAAAAAKDRLEELAVGNRADQRLIEALTMQDEALLPPRAEVGELIDLLADGGVNAMAGWRALEQVVNPRRHANAIQAWPALVDGIVVPDLSSLERARELLAEARPLPATAVLVATTAALEAEVSEPLDGFVVEPTPALHDPQAAAELREQARIRIDERRHPMDDLIERESAAAELRLRLGQWIHGHPAGTMERLRHTVASTAAAAHQAKAVLDGANELQARAVDAYDQHVATVAAAESAAQAAVRAAEFVERLATDAAKAAEARAAAASLLAEAAGHLETAREQRATAGRLHGQATEFAVRAESIRVRGDAHTERLRKVVYGTEPLGGGVDETDLAALDIAYSEAEAGFRAVIVGEDLEQLVRIAQQSLHDIDVELGSEPEEAVDRANFLAGTSEAGSPDSLEAVKRQLGRHAQQLSTDYDEQKEQIGALAAETRSVSRQNELPWTDLDAQWTPTNPEHGTELVAQAAAKLHDADELLEAATALERTAEQRLRNADDTAREMEAVHRGLRAATRKLQIPQEATPFAGTADEAQRTADAAVRDYGETVDELNAAEGAVRDATSEFRSTTGHPRFNRLKAPIYKQITEIDQVSLVQRAQQWASQLAERAASLTSDLEDSDRHRKLLIEQLQHQVNEALTLLDKAERLSRLPDEAGVWAGRRVLKIGFVKPEPQLLAARIAETVDDNARSQAAIGGRDLVLRCVGTAVPRDFKVEVLKPDSGDRAEYASISEMAKVFSGGQELTGAIMLYCTLAALRGSTRTTRGNRMGGMLILDNPIGKASADYLLNLQMNMAAALGVQLIYTTGSMEDRVLATFPLCIRLRNDADQRTGTRHLHVVDRVVNENDDDQVTGRVSTARLMVKPREQVRDSDDNPYIGQGDLDSQVVGEL</sequence>
<feature type="region of interest" description="Disordered" evidence="2">
    <location>
        <begin position="1472"/>
        <end position="1495"/>
    </location>
</feature>
<feature type="coiled-coil region" evidence="1">
    <location>
        <begin position="1087"/>
        <end position="1114"/>
    </location>
</feature>
<dbReference type="RefSeq" id="WP_067521775.1">
    <property type="nucleotide sequence ID" value="NZ_JABELX010000011.1"/>
</dbReference>
<evidence type="ECO:0000313" key="4">
    <source>
        <dbReference type="Proteomes" id="UP000586827"/>
    </source>
</evidence>
<proteinExistence type="predicted"/>
<keyword evidence="1" id="KW-0175">Coiled coil</keyword>
<gene>
    <name evidence="3" type="ORF">HLB23_29050</name>
</gene>
<comment type="caution">
    <text evidence="3">The sequence shown here is derived from an EMBL/GenBank/DDBJ whole genome shotgun (WGS) entry which is preliminary data.</text>
</comment>
<evidence type="ECO:0000256" key="2">
    <source>
        <dbReference type="SAM" id="MobiDB-lite"/>
    </source>
</evidence>
<protein>
    <submittedName>
        <fullName evidence="3">Uncharacterized protein</fullName>
    </submittedName>
</protein>
<accession>A0A849CC14</accession>
<organism evidence="3 4">
    <name type="scientific">Nocardia uniformis</name>
    <dbReference type="NCBI Taxonomy" id="53432"/>
    <lineage>
        <taxon>Bacteria</taxon>
        <taxon>Bacillati</taxon>
        <taxon>Actinomycetota</taxon>
        <taxon>Actinomycetes</taxon>
        <taxon>Mycobacteriales</taxon>
        <taxon>Nocardiaceae</taxon>
        <taxon>Nocardia</taxon>
    </lineage>
</organism>
<keyword evidence="4" id="KW-1185">Reference proteome</keyword>
<name>A0A849CC14_9NOCA</name>
<dbReference type="EMBL" id="JABELX010000011">
    <property type="protein sequence ID" value="NNH73855.1"/>
    <property type="molecule type" value="Genomic_DNA"/>
</dbReference>